<gene>
    <name evidence="2" type="ORF">X777_14674</name>
</gene>
<sequence length="309" mass="38124">MCETWIEEKDWCIIKRELGSNGEEEYETVRKSKDKIIGNVWMVSRWKHGNMEERRWMLYRYLVHSVISYGVVIWGWSERKELEKIMEDYVRWVFRLDFCTPRYILRRELGIKKAKIEWGIRARKFEEKSRKEEVKEFVRRCWEEKDKRRKSKELYSKERENYYNRNGWGIGAVEEFRRNETEMEDLLRERELDLQKQMEEKGIREARYNARYRVLELGKDKPKYLLKENLGRVRAGDDVRALVRLRCGNMEDAHKYWIMENERKKCKFCEARMDNLKHYIEECEEVKEWFNCMGENRADRLSRLCNDEL</sequence>
<evidence type="ECO:0000313" key="2">
    <source>
        <dbReference type="EMBL" id="EZA58512.1"/>
    </source>
</evidence>
<dbReference type="OrthoDB" id="7684827at2759"/>
<keyword evidence="1" id="KW-0472">Membrane</keyword>
<reference evidence="2 3" key="1">
    <citation type="journal article" date="2014" name="Curr. Biol.">
        <title>The genome of the clonal raider ant Cerapachys biroi.</title>
        <authorList>
            <person name="Oxley P.R."/>
            <person name="Ji L."/>
            <person name="Fetter-Pruneda I."/>
            <person name="McKenzie S.K."/>
            <person name="Li C."/>
            <person name="Hu H."/>
            <person name="Zhang G."/>
            <person name="Kronauer D.J."/>
        </authorList>
    </citation>
    <scope>NUCLEOTIDE SEQUENCE [LARGE SCALE GENOMIC DNA]</scope>
</reference>
<protein>
    <recommendedName>
        <fullName evidence="4">Reverse transcriptase zinc-binding domain-containing protein</fullName>
    </recommendedName>
</protein>
<dbReference type="Proteomes" id="UP000053097">
    <property type="component" value="Unassembled WGS sequence"/>
</dbReference>
<evidence type="ECO:0000256" key="1">
    <source>
        <dbReference type="SAM" id="Phobius"/>
    </source>
</evidence>
<name>A0A026WR42_OOCBI</name>
<evidence type="ECO:0008006" key="4">
    <source>
        <dbReference type="Google" id="ProtNLM"/>
    </source>
</evidence>
<accession>A0A026WR42</accession>
<evidence type="ECO:0000313" key="3">
    <source>
        <dbReference type="Proteomes" id="UP000053097"/>
    </source>
</evidence>
<keyword evidence="1" id="KW-1133">Transmembrane helix</keyword>
<dbReference type="AlphaFoldDB" id="A0A026WR42"/>
<dbReference type="OMA" id="EMREERW"/>
<dbReference type="EMBL" id="KK107119">
    <property type="protein sequence ID" value="EZA58512.1"/>
    <property type="molecule type" value="Genomic_DNA"/>
</dbReference>
<keyword evidence="1" id="KW-0812">Transmembrane</keyword>
<keyword evidence="3" id="KW-1185">Reference proteome</keyword>
<organism evidence="2 3">
    <name type="scientific">Ooceraea biroi</name>
    <name type="common">Clonal raider ant</name>
    <name type="synonym">Cerapachys biroi</name>
    <dbReference type="NCBI Taxonomy" id="2015173"/>
    <lineage>
        <taxon>Eukaryota</taxon>
        <taxon>Metazoa</taxon>
        <taxon>Ecdysozoa</taxon>
        <taxon>Arthropoda</taxon>
        <taxon>Hexapoda</taxon>
        <taxon>Insecta</taxon>
        <taxon>Pterygota</taxon>
        <taxon>Neoptera</taxon>
        <taxon>Endopterygota</taxon>
        <taxon>Hymenoptera</taxon>
        <taxon>Apocrita</taxon>
        <taxon>Aculeata</taxon>
        <taxon>Formicoidea</taxon>
        <taxon>Formicidae</taxon>
        <taxon>Dorylinae</taxon>
        <taxon>Ooceraea</taxon>
    </lineage>
</organism>
<feature type="transmembrane region" description="Helical" evidence="1">
    <location>
        <begin position="58"/>
        <end position="76"/>
    </location>
</feature>
<proteinExistence type="predicted"/>